<dbReference type="PANTHER" id="PTHR11132">
    <property type="entry name" value="SOLUTE CARRIER FAMILY 35"/>
    <property type="match status" value="1"/>
</dbReference>
<evidence type="ECO:0000256" key="5">
    <source>
        <dbReference type="SAM" id="Phobius"/>
    </source>
</evidence>
<evidence type="ECO:0000256" key="4">
    <source>
        <dbReference type="ARBA" id="ARBA00023136"/>
    </source>
</evidence>
<dbReference type="AlphaFoldDB" id="A0A4P9X756"/>
<reference evidence="8" key="1">
    <citation type="journal article" date="2018" name="Nat. Microbiol.">
        <title>Leveraging single-cell genomics to expand the fungal tree of life.</title>
        <authorList>
            <person name="Ahrendt S.R."/>
            <person name="Quandt C.A."/>
            <person name="Ciobanu D."/>
            <person name="Clum A."/>
            <person name="Salamov A."/>
            <person name="Andreopoulos B."/>
            <person name="Cheng J.F."/>
            <person name="Woyke T."/>
            <person name="Pelin A."/>
            <person name="Henrissat B."/>
            <person name="Reynolds N.K."/>
            <person name="Benny G.L."/>
            <person name="Smith M.E."/>
            <person name="James T.Y."/>
            <person name="Grigoriev I.V."/>
        </authorList>
    </citation>
    <scope>NUCLEOTIDE SEQUENCE [LARGE SCALE GENOMIC DNA]</scope>
    <source>
        <strain evidence="8">ATCC 52028</strain>
    </source>
</reference>
<dbReference type="OrthoDB" id="18894at2759"/>
<feature type="transmembrane region" description="Helical" evidence="5">
    <location>
        <begin position="100"/>
        <end position="121"/>
    </location>
</feature>
<keyword evidence="4 5" id="KW-0472">Membrane</keyword>
<evidence type="ECO:0000313" key="7">
    <source>
        <dbReference type="EMBL" id="RKP01045.1"/>
    </source>
</evidence>
<feature type="transmembrane region" description="Helical" evidence="5">
    <location>
        <begin position="285"/>
        <end position="303"/>
    </location>
</feature>
<gene>
    <name evidence="7" type="ORF">CXG81DRAFT_12467</name>
</gene>
<feature type="transmembrane region" description="Helical" evidence="5">
    <location>
        <begin position="128"/>
        <end position="147"/>
    </location>
</feature>
<keyword evidence="2 5" id="KW-0812">Transmembrane</keyword>
<dbReference type="EMBL" id="ML014187">
    <property type="protein sequence ID" value="RKP01045.1"/>
    <property type="molecule type" value="Genomic_DNA"/>
</dbReference>
<proteinExistence type="predicted"/>
<keyword evidence="3 5" id="KW-1133">Transmembrane helix</keyword>
<feature type="transmembrane region" description="Helical" evidence="5">
    <location>
        <begin position="6"/>
        <end position="25"/>
    </location>
</feature>
<dbReference type="GO" id="GO:0016020">
    <property type="term" value="C:membrane"/>
    <property type="evidence" value="ECO:0007669"/>
    <property type="project" value="UniProtKB-SubCell"/>
</dbReference>
<dbReference type="Pfam" id="PF03151">
    <property type="entry name" value="TPT"/>
    <property type="match status" value="1"/>
</dbReference>
<comment type="subcellular location">
    <subcellularLocation>
        <location evidence="1">Membrane</location>
        <topology evidence="1">Multi-pass membrane protein</topology>
    </subcellularLocation>
</comment>
<feature type="domain" description="Sugar phosphate transporter" evidence="6">
    <location>
        <begin position="4"/>
        <end position="302"/>
    </location>
</feature>
<dbReference type="InterPro" id="IPR004853">
    <property type="entry name" value="Sugar_P_trans_dom"/>
</dbReference>
<dbReference type="InterPro" id="IPR037185">
    <property type="entry name" value="EmrE-like"/>
</dbReference>
<dbReference type="STRING" id="1555241.A0A4P9X756"/>
<protein>
    <recommendedName>
        <fullName evidence="6">Sugar phosphate transporter domain-containing protein</fullName>
    </recommendedName>
</protein>
<accession>A0A4P9X756</accession>
<dbReference type="SUPFAM" id="SSF103481">
    <property type="entry name" value="Multidrug resistance efflux transporter EmrE"/>
    <property type="match status" value="2"/>
</dbReference>
<evidence type="ECO:0000256" key="2">
    <source>
        <dbReference type="ARBA" id="ARBA00022692"/>
    </source>
</evidence>
<feature type="transmembrane region" description="Helical" evidence="5">
    <location>
        <begin position="192"/>
        <end position="210"/>
    </location>
</feature>
<sequence>MLSVVGLITTWYICSLSLSVFNKWLFSAERGLPVYPVSMTMFHFIVQGGLSYGITHYVVPKYRPARWPTAHNYARDLIPCGAATALDIGLSNLSLKLISLTFYTMVKSSVPVFVLLFAFLFGLEKPSLRLAGIMAVICVGVFLMVAGDTAFHLLGYTQVQFAAVLSGFRWAVTQRLLKGKEMGVDNPFATNLVLSPIMAVCLGLFALYLGEFGQLWRSAWFATTGNTLRLLGIGTAGGITAFLMVTAEFALISMTSIVTLSVAGICKEVVTILVSMMVFGDHLTAMNVVGLFVSLVGIALYNLHRVRVAQKRRLHDALTADKESESLSNLHSIQ</sequence>
<dbReference type="Proteomes" id="UP000274922">
    <property type="component" value="Unassembled WGS sequence"/>
</dbReference>
<feature type="transmembrane region" description="Helical" evidence="5">
    <location>
        <begin position="37"/>
        <end position="59"/>
    </location>
</feature>
<organism evidence="7 8">
    <name type="scientific">Caulochytrium protostelioides</name>
    <dbReference type="NCBI Taxonomy" id="1555241"/>
    <lineage>
        <taxon>Eukaryota</taxon>
        <taxon>Fungi</taxon>
        <taxon>Fungi incertae sedis</taxon>
        <taxon>Chytridiomycota</taxon>
        <taxon>Chytridiomycota incertae sedis</taxon>
        <taxon>Chytridiomycetes</taxon>
        <taxon>Caulochytriales</taxon>
        <taxon>Caulochytriaceae</taxon>
        <taxon>Caulochytrium</taxon>
    </lineage>
</organism>
<evidence type="ECO:0000256" key="1">
    <source>
        <dbReference type="ARBA" id="ARBA00004141"/>
    </source>
</evidence>
<evidence type="ECO:0000256" key="3">
    <source>
        <dbReference type="ARBA" id="ARBA00022989"/>
    </source>
</evidence>
<name>A0A4P9X756_9FUNG</name>
<evidence type="ECO:0000259" key="6">
    <source>
        <dbReference type="Pfam" id="PF03151"/>
    </source>
</evidence>
<feature type="transmembrane region" description="Helical" evidence="5">
    <location>
        <begin position="230"/>
        <end position="251"/>
    </location>
</feature>
<dbReference type="InterPro" id="IPR050186">
    <property type="entry name" value="TPT_transporter"/>
</dbReference>
<keyword evidence="8" id="KW-1185">Reference proteome</keyword>
<evidence type="ECO:0000313" key="8">
    <source>
        <dbReference type="Proteomes" id="UP000274922"/>
    </source>
</evidence>